<accession>A0A7M3MHJ5</accession>
<evidence type="ECO:0000259" key="5">
    <source>
        <dbReference type="Pfam" id="PF13458"/>
    </source>
</evidence>
<dbReference type="EMBL" id="QMIE01000003">
    <property type="protein sequence ID" value="TVM18663.1"/>
    <property type="molecule type" value="Genomic_DNA"/>
</dbReference>
<dbReference type="Proteomes" id="UP000448292">
    <property type="component" value="Unassembled WGS sequence"/>
</dbReference>
<evidence type="ECO:0000256" key="4">
    <source>
        <dbReference type="SAM" id="SignalP"/>
    </source>
</evidence>
<evidence type="ECO:0000256" key="2">
    <source>
        <dbReference type="ARBA" id="ARBA00022729"/>
    </source>
</evidence>
<evidence type="ECO:0000256" key="1">
    <source>
        <dbReference type="ARBA" id="ARBA00010062"/>
    </source>
</evidence>
<feature type="signal peptide" evidence="4">
    <location>
        <begin position="1"/>
        <end position="25"/>
    </location>
</feature>
<sequence>MTRTMIRFLAVSALLVLVAAGCQMKAPLPPPTPAPAPELTLAERAENAWRAGDMVASETLYSRLIEEGALSREALATAWERYVFSALANGHQHAALQSMDAFRAAAPGGAEYEPWQEAYRRALQGVGDTGAKQQHATRIVEDASLPPLLRARAGAILAGYYWRTADLQAALGVLQDLAAEFPARGKDFQAALERGLFDEVASVDESNLDAMGFLIPPTEQDEFPYTIIELERARRLAQTPGGMMQARQIVARIKPLLADASLADRVFMVEAPDFAGIDGLALALPLSGPFKSIGWKIMQGANLAQAELASMGYDVAVEGLNTDSADWVQKVRELPSNYRIVGGPLRLSEVSQLQDSGLLQSRAFFTFLNSTGELSEGYDAWRFFSSPQDQVLSLIDFATGRYGVRQVAVLYPDEPFGRRMGELFSEEARNRGIEITAMRTYPPKDQSGWYDIVGQLAATASFDAVFLPGDWEHAKMLVPNFLYHKRGDALVLGPALWAQTLSRQSYVVENDFRRTVFPGAWWPGNATPAARSLTTLAAQRDVDVDFWVALGFDFVRFANAFGTLPEAWTAQDVNARLQEAAQVINWAEAPITWGPQGVAQQDLFLFRPTMQGFTLYNEMPGAVPETEERAFGPRTRDPGPILP</sequence>
<name>A0A7M3MHJ5_9BACT</name>
<comment type="caution">
    <text evidence="6">The sequence shown here is derived from an EMBL/GenBank/DDBJ whole genome shotgun (WGS) entry which is preliminary data.</text>
</comment>
<dbReference type="OrthoDB" id="5410879at2"/>
<feature type="chain" id="PRO_5029530812" description="Leucine-binding protein domain-containing protein" evidence="4">
    <location>
        <begin position="26"/>
        <end position="643"/>
    </location>
</feature>
<dbReference type="CDD" id="cd06339">
    <property type="entry name" value="PBP1_YraM_LppC_lipoprotein-like"/>
    <property type="match status" value="1"/>
</dbReference>
<proteinExistence type="inferred from homology"/>
<organism evidence="6 7">
    <name type="scientific">Oceanidesulfovibrio indonesiensis</name>
    <dbReference type="NCBI Taxonomy" id="54767"/>
    <lineage>
        <taxon>Bacteria</taxon>
        <taxon>Pseudomonadati</taxon>
        <taxon>Thermodesulfobacteriota</taxon>
        <taxon>Desulfovibrionia</taxon>
        <taxon>Desulfovibrionales</taxon>
        <taxon>Desulfovibrionaceae</taxon>
        <taxon>Oceanidesulfovibrio</taxon>
    </lineage>
</organism>
<reference evidence="6 7" key="1">
    <citation type="submission" date="2018-06" db="EMBL/GenBank/DDBJ databases">
        <title>Complete genome of Desulfovibrio indonesiensis P37SLT.</title>
        <authorList>
            <person name="Crispim J.S."/>
            <person name="Vidigal P.M.P."/>
            <person name="Silva L.C.F."/>
            <person name="Laguardia C.N."/>
            <person name="Araujo L.C."/>
            <person name="Dias R.S."/>
            <person name="Sousa M.P."/>
            <person name="Paula S.O."/>
            <person name="Silva C."/>
        </authorList>
    </citation>
    <scope>NUCLEOTIDE SEQUENCE [LARGE SCALE GENOMIC DNA]</scope>
    <source>
        <strain evidence="6 7">P37SLT</strain>
    </source>
</reference>
<feature type="region of interest" description="Disordered" evidence="3">
    <location>
        <begin position="624"/>
        <end position="643"/>
    </location>
</feature>
<dbReference type="InterPro" id="IPR028081">
    <property type="entry name" value="Leu-bd"/>
</dbReference>
<evidence type="ECO:0000256" key="3">
    <source>
        <dbReference type="SAM" id="MobiDB-lite"/>
    </source>
</evidence>
<dbReference type="Pfam" id="PF13458">
    <property type="entry name" value="Peripla_BP_6"/>
    <property type="match status" value="1"/>
</dbReference>
<feature type="domain" description="Leucine-binding protein" evidence="5">
    <location>
        <begin position="282"/>
        <end position="607"/>
    </location>
</feature>
<protein>
    <recommendedName>
        <fullName evidence="5">Leucine-binding protein domain-containing protein</fullName>
    </recommendedName>
</protein>
<dbReference type="Gene3D" id="3.40.50.2300">
    <property type="match status" value="2"/>
</dbReference>
<gene>
    <name evidence="6" type="ORF">DPQ33_04060</name>
</gene>
<dbReference type="InterPro" id="IPR028082">
    <property type="entry name" value="Peripla_BP_I"/>
</dbReference>
<evidence type="ECO:0000313" key="7">
    <source>
        <dbReference type="Proteomes" id="UP000448292"/>
    </source>
</evidence>
<evidence type="ECO:0000313" key="6">
    <source>
        <dbReference type="EMBL" id="TVM18663.1"/>
    </source>
</evidence>
<comment type="similarity">
    <text evidence="1">Belongs to the leucine-binding protein family.</text>
</comment>
<keyword evidence="2 4" id="KW-0732">Signal</keyword>
<dbReference type="SUPFAM" id="SSF53822">
    <property type="entry name" value="Periplasmic binding protein-like I"/>
    <property type="match status" value="1"/>
</dbReference>
<dbReference type="AlphaFoldDB" id="A0A7M3MHJ5"/>
<keyword evidence="7" id="KW-1185">Reference proteome</keyword>
<feature type="compositionally biased region" description="Basic and acidic residues" evidence="3">
    <location>
        <begin position="626"/>
        <end position="637"/>
    </location>
</feature>
<dbReference type="PROSITE" id="PS51257">
    <property type="entry name" value="PROKAR_LIPOPROTEIN"/>
    <property type="match status" value="1"/>
</dbReference>